<proteinExistence type="predicted"/>
<dbReference type="EMBL" id="LR796782">
    <property type="protein sequence ID" value="CAB4166833.1"/>
    <property type="molecule type" value="Genomic_DNA"/>
</dbReference>
<organism evidence="1">
    <name type="scientific">uncultured Caudovirales phage</name>
    <dbReference type="NCBI Taxonomy" id="2100421"/>
    <lineage>
        <taxon>Viruses</taxon>
        <taxon>Duplodnaviria</taxon>
        <taxon>Heunggongvirae</taxon>
        <taxon>Uroviricota</taxon>
        <taxon>Caudoviricetes</taxon>
        <taxon>Peduoviridae</taxon>
        <taxon>Maltschvirus</taxon>
        <taxon>Maltschvirus maltsch</taxon>
    </lineage>
</organism>
<evidence type="ECO:0000313" key="1">
    <source>
        <dbReference type="EMBL" id="CAB4166833.1"/>
    </source>
</evidence>
<gene>
    <name evidence="1" type="ORF">UFOVP837_58</name>
</gene>
<reference evidence="1" key="1">
    <citation type="submission" date="2020-04" db="EMBL/GenBank/DDBJ databases">
        <authorList>
            <person name="Chiriac C."/>
            <person name="Salcher M."/>
            <person name="Ghai R."/>
            <person name="Kavagutti S V."/>
        </authorList>
    </citation>
    <scope>NUCLEOTIDE SEQUENCE</scope>
</reference>
<accession>A0A6J5P5Q3</accession>
<name>A0A6J5P5Q3_9CAUD</name>
<protein>
    <submittedName>
        <fullName evidence="1">Uncharacterized protein</fullName>
    </submittedName>
</protein>
<sequence length="81" mass="9062">MKLELEVDTYVGMGDSGNVECLIFTDDGSRPAMSIDKKLEDLVLEFIELRQSNGKYSAAHNPERQELMNALEDCLALLKQA</sequence>